<comment type="caution">
    <text evidence="2">The sequence shown here is derived from an EMBL/GenBank/DDBJ whole genome shotgun (WGS) entry which is preliminary data.</text>
</comment>
<dbReference type="Proteomes" id="UP001595640">
    <property type="component" value="Unassembled WGS sequence"/>
</dbReference>
<name>A0ABV7M1E2_9GAMM</name>
<organism evidence="2 3">
    <name type="scientific">Modicisalibacter luteus</name>
    <dbReference type="NCBI Taxonomy" id="453962"/>
    <lineage>
        <taxon>Bacteria</taxon>
        <taxon>Pseudomonadati</taxon>
        <taxon>Pseudomonadota</taxon>
        <taxon>Gammaproteobacteria</taxon>
        <taxon>Oceanospirillales</taxon>
        <taxon>Halomonadaceae</taxon>
        <taxon>Modicisalibacter</taxon>
    </lineage>
</organism>
<protein>
    <submittedName>
        <fullName evidence="2">RRXRR domain-containing protein</fullName>
    </submittedName>
</protein>
<dbReference type="InterPro" id="IPR025938">
    <property type="entry name" value="RRXRR_dom"/>
</dbReference>
<feature type="domain" description="RRXRR" evidence="1">
    <location>
        <begin position="5"/>
        <end position="146"/>
    </location>
</feature>
<dbReference type="EMBL" id="JBHRUH010000013">
    <property type="protein sequence ID" value="MFC3292098.1"/>
    <property type="molecule type" value="Genomic_DNA"/>
</dbReference>
<evidence type="ECO:0000259" key="1">
    <source>
        <dbReference type="Pfam" id="PF14239"/>
    </source>
</evidence>
<reference evidence="3" key="1">
    <citation type="journal article" date="2019" name="Int. J. Syst. Evol. Microbiol.">
        <title>The Global Catalogue of Microorganisms (GCM) 10K type strain sequencing project: providing services to taxonomists for standard genome sequencing and annotation.</title>
        <authorList>
            <consortium name="The Broad Institute Genomics Platform"/>
            <consortium name="The Broad Institute Genome Sequencing Center for Infectious Disease"/>
            <person name="Wu L."/>
            <person name="Ma J."/>
        </authorList>
    </citation>
    <scope>NUCLEOTIDE SEQUENCE [LARGE SCALE GENOMIC DNA]</scope>
    <source>
        <strain evidence="3">KCTC 12847</strain>
    </source>
</reference>
<dbReference type="Pfam" id="PF14239">
    <property type="entry name" value="RRXRR"/>
    <property type="match status" value="1"/>
</dbReference>
<evidence type="ECO:0000313" key="3">
    <source>
        <dbReference type="Proteomes" id="UP001595640"/>
    </source>
</evidence>
<proteinExistence type="predicted"/>
<evidence type="ECO:0000313" key="2">
    <source>
        <dbReference type="EMBL" id="MFC3292098.1"/>
    </source>
</evidence>
<sequence>MEVCRYPFTTRLKNCHGGVLQPIRLKIDPGSQGSGIALVRESGETHYVIGLFELSHRDFQICEALQQRAGFRRRRRSKNLLNRQPRFNNRTRPKGWLASSLQHRVDAVMSWATRLRKLAPITENNQELVRFDMQQMQNPEISGIEY</sequence>
<gene>
    <name evidence="2" type="ORF">ACFOEI_08445</name>
</gene>
<accession>A0ABV7M1E2</accession>
<dbReference type="RefSeq" id="WP_019020708.1">
    <property type="nucleotide sequence ID" value="NZ_BMXD01000020.1"/>
</dbReference>
<keyword evidence="3" id="KW-1185">Reference proteome</keyword>